<keyword evidence="2" id="KW-1185">Reference proteome</keyword>
<dbReference type="Proteomes" id="UP000037178">
    <property type="component" value="Unassembled WGS sequence"/>
</dbReference>
<dbReference type="PATRIC" id="fig|1675527.3.peg.677"/>
<dbReference type="OrthoDB" id="7659053at2"/>
<gene>
    <name evidence="1" type="ORF">AIOL_000620</name>
</gene>
<dbReference type="EMBL" id="LFTY01000001">
    <property type="protein sequence ID" value="KMW60464.1"/>
    <property type="molecule type" value="Genomic_DNA"/>
</dbReference>
<protein>
    <recommendedName>
        <fullName evidence="3">Lipoprotein</fullName>
    </recommendedName>
</protein>
<accession>A0A0J9EFK6</accession>
<name>A0A0J9EFK6_9RHOB</name>
<comment type="caution">
    <text evidence="1">The sequence shown here is derived from an EMBL/GenBank/DDBJ whole genome shotgun (WGS) entry which is preliminary data.</text>
</comment>
<dbReference type="STRING" id="1675527.AIOL_000620"/>
<dbReference type="RefSeq" id="WP_049641541.1">
    <property type="nucleotide sequence ID" value="NZ_LFTY01000001.1"/>
</dbReference>
<evidence type="ECO:0008006" key="3">
    <source>
        <dbReference type="Google" id="ProtNLM"/>
    </source>
</evidence>
<evidence type="ECO:0000313" key="1">
    <source>
        <dbReference type="EMBL" id="KMW60464.1"/>
    </source>
</evidence>
<evidence type="ECO:0000313" key="2">
    <source>
        <dbReference type="Proteomes" id="UP000037178"/>
    </source>
</evidence>
<organism evidence="1 2">
    <name type="scientific">Candidatus Rhodobacter oscarellae</name>
    <dbReference type="NCBI Taxonomy" id="1675527"/>
    <lineage>
        <taxon>Bacteria</taxon>
        <taxon>Pseudomonadati</taxon>
        <taxon>Pseudomonadota</taxon>
        <taxon>Alphaproteobacteria</taxon>
        <taxon>Rhodobacterales</taxon>
        <taxon>Rhodobacter group</taxon>
        <taxon>Rhodobacter</taxon>
    </lineage>
</organism>
<reference evidence="1 2" key="1">
    <citation type="submission" date="2015-06" db="EMBL/GenBank/DDBJ databases">
        <title>Draft genome sequence of an Alphaproteobacteria species associated to the Mediterranean sponge Oscarella lobularis.</title>
        <authorList>
            <person name="Jourda C."/>
            <person name="Santini S."/>
            <person name="Claverie J.-M."/>
        </authorList>
    </citation>
    <scope>NUCLEOTIDE SEQUENCE [LARGE SCALE GENOMIC DNA]</scope>
    <source>
        <strain evidence="1">IGS</strain>
    </source>
</reference>
<proteinExistence type="predicted"/>
<dbReference type="AlphaFoldDB" id="A0A0J9EFK6"/>
<dbReference type="PROSITE" id="PS51257">
    <property type="entry name" value="PROKAR_LIPOPROTEIN"/>
    <property type="match status" value="1"/>
</dbReference>
<sequence>MRTAGLFIIAALVLAACGGGGYRSVDRFSTPRTLFATGPIYAACLRADRKAASRSLCGCVQAVANQHLRGGDISLAASFYADPHQAQVVRQSDRPSNERFWRAYKVYAEAAERQCG</sequence>